<reference evidence="3 4" key="1">
    <citation type="journal article" date="2023" name="Int. J. Syst. Evol. Microbiol.">
        <title>Methylocystis iwaonis sp. nov., a type II methane-oxidizing bacterium from surface soil of a rice paddy field in Japan, and emended description of the genus Methylocystis (ex Whittenbury et al. 1970) Bowman et al. 1993.</title>
        <authorList>
            <person name="Kaise H."/>
            <person name="Sawadogo J.B."/>
            <person name="Alam M.S."/>
            <person name="Ueno C."/>
            <person name="Dianou D."/>
            <person name="Shinjo R."/>
            <person name="Asakawa S."/>
        </authorList>
    </citation>
    <scope>NUCLEOTIDE SEQUENCE [LARGE SCALE GENOMIC DNA]</scope>
    <source>
        <strain evidence="3 4">SS37A-Re</strain>
    </source>
</reference>
<proteinExistence type="inferred from homology"/>
<evidence type="ECO:0008006" key="5">
    <source>
        <dbReference type="Google" id="ProtNLM"/>
    </source>
</evidence>
<feature type="signal peptide" evidence="2">
    <location>
        <begin position="1"/>
        <end position="21"/>
    </location>
</feature>
<dbReference type="Proteomes" id="UP001317629">
    <property type="component" value="Chromosome"/>
</dbReference>
<dbReference type="PANTHER" id="PTHR34001:SF3">
    <property type="entry name" value="BLL7405 PROTEIN"/>
    <property type="match status" value="1"/>
</dbReference>
<gene>
    <name evidence="3" type="ORF">SS37A_23500</name>
</gene>
<comment type="similarity">
    <text evidence="1">Belongs to the Omp25/RopB family.</text>
</comment>
<dbReference type="SUPFAM" id="SSF56925">
    <property type="entry name" value="OMPA-like"/>
    <property type="match status" value="1"/>
</dbReference>
<dbReference type="PANTHER" id="PTHR34001">
    <property type="entry name" value="BLL7405 PROTEIN"/>
    <property type="match status" value="1"/>
</dbReference>
<organism evidence="3 4">
    <name type="scientific">Methylocystis iwaonis</name>
    <dbReference type="NCBI Taxonomy" id="2885079"/>
    <lineage>
        <taxon>Bacteria</taxon>
        <taxon>Pseudomonadati</taxon>
        <taxon>Pseudomonadota</taxon>
        <taxon>Alphaproteobacteria</taxon>
        <taxon>Hyphomicrobiales</taxon>
        <taxon>Methylocystaceae</taxon>
        <taxon>Methylocystis</taxon>
    </lineage>
</organism>
<dbReference type="EMBL" id="AP027142">
    <property type="protein sequence ID" value="BDV34821.1"/>
    <property type="molecule type" value="Genomic_DNA"/>
</dbReference>
<dbReference type="RefSeq" id="WP_281928089.1">
    <property type="nucleotide sequence ID" value="NZ_AP027142.1"/>
</dbReference>
<accession>A0ABM8E9Z7</accession>
<dbReference type="InterPro" id="IPR051692">
    <property type="entry name" value="OMP-like"/>
</dbReference>
<name>A0ABM8E9Z7_9HYPH</name>
<keyword evidence="2" id="KW-0732">Signal</keyword>
<evidence type="ECO:0000256" key="2">
    <source>
        <dbReference type="SAM" id="SignalP"/>
    </source>
</evidence>
<evidence type="ECO:0000313" key="4">
    <source>
        <dbReference type="Proteomes" id="UP001317629"/>
    </source>
</evidence>
<feature type="chain" id="PRO_5045547116" description="Porin family protein" evidence="2">
    <location>
        <begin position="22"/>
        <end position="374"/>
    </location>
</feature>
<evidence type="ECO:0000256" key="1">
    <source>
        <dbReference type="ARBA" id="ARBA00038306"/>
    </source>
</evidence>
<sequence length="374" mass="38192">MAKPLISATALSFAVATSGFAADLPSAKAPPLSPPPPPALWTGFYAGLNAGGGWGATNNATTVSAPLLDAVAFAANNLDPKNQLPGTGLINGSTALANSGVANVNQSGFIGGGQIGYNYQWGQNIVAGLEADIQGSTIRGSGSYTGASQDHIAWRDPIGIPPIVVVGGVPLTNAGPCWAGCNLTRSALGFGQVTAGVDWMGTVRGRLGYLVTPTMLIYGTGGLAFGGVHGSSTHGGVTQAVLTGLNASALPVPFNYSQFNGTYTIPNIPGAASYSNTRVGWTAGGGVEWMFMPNWSLKVEALYYNLGSAALYSTPVSLVSPFTINLGGVNVSAGQLLTANAPVTRIKYDGIIARAGVNYHFNWFAPPAPVLAKY</sequence>
<protein>
    <recommendedName>
        <fullName evidence="5">Porin family protein</fullName>
    </recommendedName>
</protein>
<dbReference type="Gene3D" id="2.40.160.20">
    <property type="match status" value="1"/>
</dbReference>
<evidence type="ECO:0000313" key="3">
    <source>
        <dbReference type="EMBL" id="BDV34821.1"/>
    </source>
</evidence>
<keyword evidence="4" id="KW-1185">Reference proteome</keyword>
<dbReference type="InterPro" id="IPR011250">
    <property type="entry name" value="OMP/PagP_B-barrel"/>
</dbReference>